<evidence type="ECO:0000259" key="3">
    <source>
        <dbReference type="Pfam" id="PF15780"/>
    </source>
</evidence>
<dbReference type="RefSeq" id="WP_377179679.1">
    <property type="nucleotide sequence ID" value="NZ_JBHTMY010000003.1"/>
</dbReference>
<comment type="subcellular location">
    <subcellularLocation>
        <location evidence="1">Cytoplasm</location>
    </subcellularLocation>
</comment>
<reference evidence="5" key="1">
    <citation type="journal article" date="2019" name="Int. J. Syst. Evol. Microbiol.">
        <title>The Global Catalogue of Microorganisms (GCM) 10K type strain sequencing project: providing services to taxonomists for standard genome sequencing and annotation.</title>
        <authorList>
            <consortium name="The Broad Institute Genomics Platform"/>
            <consortium name="The Broad Institute Genome Sequencing Center for Infectious Disease"/>
            <person name="Wu L."/>
            <person name="Ma J."/>
        </authorList>
    </citation>
    <scope>NUCLEOTIDE SEQUENCE [LARGE SCALE GENOMIC DNA]</scope>
    <source>
        <strain evidence="5">CCUG 61485</strain>
    </source>
</reference>
<comment type="caution">
    <text evidence="4">The sequence shown here is derived from an EMBL/GenBank/DDBJ whole genome shotgun (WGS) entry which is preliminary data.</text>
</comment>
<keyword evidence="5" id="KW-1185">Reference proteome</keyword>
<dbReference type="Pfam" id="PF15780">
    <property type="entry name" value="ASH"/>
    <property type="match status" value="1"/>
</dbReference>
<dbReference type="InterPro" id="IPR031549">
    <property type="entry name" value="ASH"/>
</dbReference>
<dbReference type="NCBIfam" id="NF012200">
    <property type="entry name" value="choice_anch_D"/>
    <property type="match status" value="1"/>
</dbReference>
<feature type="domain" description="Abnormal spindle-like microcephaly-associated protein ASH" evidence="3">
    <location>
        <begin position="182"/>
        <end position="263"/>
    </location>
</feature>
<evidence type="ECO:0000256" key="2">
    <source>
        <dbReference type="ARBA" id="ARBA00022490"/>
    </source>
</evidence>
<name>A0ABW3Y7L3_9FLAO</name>
<sequence length="964" mass="108001">MKTLRISLVLFLFLTFYQSSIGQELNFYEEDGILLIPEDGTNFPEPGAYTHFGDVPFGSSKSIKIVVKVEQFLLFPFMTPRLYESYDSNGNPANPYTENEFVVSQLTPVPNPLFVLAGSEFSFTITFQPQSNGVKDIIVDLKPLLTSNNNFNMRGVGLASEIEIVHLVNGQTIINNSQPSQQNGTYMGTLGIGNSKTNQFLIKNEGNSTLTINQWNLTGSSNFQLIHSGNNNVDPGESITFEVRYTPNNEITHNATLTLEDNDPDEGTFVMNFSGKGTAVPANFGKLMITQTYENGNSDFVEVKNISGGVISNIFYLARYNRNRNTSSNPNVAIQLGTFQIDEVKSIPFSFDSDQLIVISTSNNNTCYANRIDMVGEQNGNWAPGKSLVKSNCTSISPHLDFSLTDWQELSLSDVNSARNDQNLKLGIHYSGESIWNNNWINGFPDRTRVVRISSPYNNSTPFKSCDLIIDEDLNFDHNTNQSIEIYRNLTVSNGQFTIGDTESLMMYNDFASISGSIKKIEKTTNLQRVYDATYWSSPVQNANLQSVFSGVNKNRMFQLDPSKKNQIYLNTAYEHWFIASGNMKVGKGYSIDGKQIGINTFTFNGKPNNGKISTQIFFNSGTGVASNDFNLVGNPYPSAIDPMNLIQANSNVFDGAIYLWTHQIDADQGGNFSSNDYIVYNLAGSQYNSVPTPFYISSGQGFMVNAIKTDYLQFDNSMRLTGNNQYFYKEELSKNGLVEKDRVWLKIVDQNKYKKEMMIGFFEEATSGYDLGYDAKLYPGAGLKIFSLAGDDLLSIQSVEKNFESKEIRVGFSTDVEQDLYFGLAKLEGELRSTEIYLIDHKLNVEHNLKLSDYHFHQIETGTILDRFSIKFNSSAVLHLDDKLSDQELIRIKQNVGFIALESIYAIEQVELFDLGGRELSRMEGNEKNIQFSTASFKPGTVLLLKVGFENGLNLSKKVILYQ</sequence>
<dbReference type="Gene3D" id="2.60.40.10">
    <property type="entry name" value="Immunoglobulins"/>
    <property type="match status" value="1"/>
</dbReference>
<proteinExistence type="predicted"/>
<dbReference type="InterPro" id="IPR013783">
    <property type="entry name" value="Ig-like_fold"/>
</dbReference>
<keyword evidence="2" id="KW-0963">Cytoplasm</keyword>
<dbReference type="EMBL" id="JBHTMY010000003">
    <property type="protein sequence ID" value="MFD1316573.1"/>
    <property type="molecule type" value="Genomic_DNA"/>
</dbReference>
<organism evidence="4 5">
    <name type="scientific">Namhaeicola litoreus</name>
    <dbReference type="NCBI Taxonomy" id="1052145"/>
    <lineage>
        <taxon>Bacteria</taxon>
        <taxon>Pseudomonadati</taxon>
        <taxon>Bacteroidota</taxon>
        <taxon>Flavobacteriia</taxon>
        <taxon>Flavobacteriales</taxon>
        <taxon>Flavobacteriaceae</taxon>
        <taxon>Namhaeicola</taxon>
    </lineage>
</organism>
<accession>A0ABW3Y7L3</accession>
<evidence type="ECO:0000313" key="4">
    <source>
        <dbReference type="EMBL" id="MFD1316573.1"/>
    </source>
</evidence>
<protein>
    <submittedName>
        <fullName evidence="4">Choice-of-anchor D domain-containing protein</fullName>
    </submittedName>
</protein>
<dbReference type="Proteomes" id="UP001597201">
    <property type="component" value="Unassembled WGS sequence"/>
</dbReference>
<evidence type="ECO:0000256" key="1">
    <source>
        <dbReference type="ARBA" id="ARBA00004496"/>
    </source>
</evidence>
<gene>
    <name evidence="4" type="ORF">ACFQ39_13185</name>
</gene>
<evidence type="ECO:0000313" key="5">
    <source>
        <dbReference type="Proteomes" id="UP001597201"/>
    </source>
</evidence>